<feature type="compositionally biased region" description="Polar residues" evidence="3">
    <location>
        <begin position="7"/>
        <end position="30"/>
    </location>
</feature>
<reference evidence="4 5" key="1">
    <citation type="journal article" date="2011" name="J. Gen. Appl. Microbiol.">
        <title>Draft genome sequencing of the enigmatic basidiomycete Mixia osmundae.</title>
        <authorList>
            <person name="Nishida H."/>
            <person name="Nagatsuka Y."/>
            <person name="Sugiyama J."/>
        </authorList>
    </citation>
    <scope>NUCLEOTIDE SEQUENCE [LARGE SCALE GENOMIC DNA]</scope>
    <source>
        <strain evidence="5">CBS 9802 / IAM 14324 / JCM 22182 / KY 12970</strain>
    </source>
</reference>
<name>G7DW15_MIXOS</name>
<dbReference type="OrthoDB" id="203678at2759"/>
<comment type="function">
    <text evidence="2">Acts as component of the GARP complex that is involved in retrograde transport from early and late endosomes to the trans-Golgi network (TGN).</text>
</comment>
<evidence type="ECO:0000256" key="3">
    <source>
        <dbReference type="SAM" id="MobiDB-lite"/>
    </source>
</evidence>
<dbReference type="AlphaFoldDB" id="G7DW15"/>
<dbReference type="GO" id="GO:0007030">
    <property type="term" value="P:Golgi organization"/>
    <property type="evidence" value="ECO:0007669"/>
    <property type="project" value="UniProtKB-UniRule"/>
</dbReference>
<dbReference type="eggNOG" id="KOG2346">
    <property type="taxonomic scope" value="Eukaryota"/>
</dbReference>
<feature type="region of interest" description="Disordered" evidence="3">
    <location>
        <begin position="1"/>
        <end position="36"/>
    </location>
</feature>
<dbReference type="GO" id="GO:0042147">
    <property type="term" value="P:retrograde transport, endosome to Golgi"/>
    <property type="evidence" value="ECO:0007669"/>
    <property type="project" value="UniProtKB-UniRule"/>
</dbReference>
<comment type="caution">
    <text evidence="4">The sequence shown here is derived from an EMBL/GenBank/DDBJ whole genome shotgun (WGS) entry which is preliminary data.</text>
</comment>
<organism evidence="4 5">
    <name type="scientific">Mixia osmundae (strain CBS 9802 / IAM 14324 / JCM 22182 / KY 12970)</name>
    <dbReference type="NCBI Taxonomy" id="764103"/>
    <lineage>
        <taxon>Eukaryota</taxon>
        <taxon>Fungi</taxon>
        <taxon>Dikarya</taxon>
        <taxon>Basidiomycota</taxon>
        <taxon>Pucciniomycotina</taxon>
        <taxon>Mixiomycetes</taxon>
        <taxon>Mixiales</taxon>
        <taxon>Mixiaceae</taxon>
        <taxon>Mixia</taxon>
    </lineage>
</organism>
<comment type="subcellular location">
    <subcellularLocation>
        <location evidence="2">Golgi apparatus</location>
        <location evidence="2">trans-Golgi network</location>
    </subcellularLocation>
</comment>
<dbReference type="Proteomes" id="UP000009131">
    <property type="component" value="Unassembled WGS sequence"/>
</dbReference>
<dbReference type="InParanoid" id="G7DW15"/>
<evidence type="ECO:0000256" key="1">
    <source>
        <dbReference type="ARBA" id="ARBA00006080"/>
    </source>
</evidence>
<keyword evidence="2" id="KW-0653">Protein transport</keyword>
<dbReference type="Pfam" id="PF08700">
    <property type="entry name" value="VPS51_Exo84_N"/>
    <property type="match status" value="1"/>
</dbReference>
<dbReference type="GO" id="GO:0016020">
    <property type="term" value="C:membrane"/>
    <property type="evidence" value="ECO:0007669"/>
    <property type="project" value="TreeGrafter"/>
</dbReference>
<dbReference type="HOGENOM" id="CLU_1050214_0_0_1"/>
<evidence type="ECO:0000313" key="5">
    <source>
        <dbReference type="Proteomes" id="UP000009131"/>
    </source>
</evidence>
<dbReference type="STRING" id="764103.G7DW15"/>
<dbReference type="GO" id="GO:0048193">
    <property type="term" value="P:Golgi vesicle transport"/>
    <property type="evidence" value="ECO:0007669"/>
    <property type="project" value="TreeGrafter"/>
</dbReference>
<dbReference type="PANTHER" id="PTHR15954:SF4">
    <property type="entry name" value="VACUOLAR PROTEIN SORTING-ASSOCIATED PROTEIN 51 HOMOLOG"/>
    <property type="match status" value="1"/>
</dbReference>
<dbReference type="OMA" id="LWGTMEP"/>
<evidence type="ECO:0000256" key="2">
    <source>
        <dbReference type="RuleBase" id="RU368010"/>
    </source>
</evidence>
<comment type="subunit">
    <text evidence="2">Component of the Golgi-associated retrograde protein (GARP) complex.</text>
</comment>
<proteinExistence type="inferred from homology"/>
<keyword evidence="5" id="KW-1185">Reference proteome</keyword>
<reference evidence="4 5" key="2">
    <citation type="journal article" date="2012" name="Open Biol.">
        <title>Characteristics of nucleosomes and linker DNA regions on the genome of the basidiomycete Mixia osmundae revealed by mono- and dinucleosome mapping.</title>
        <authorList>
            <person name="Nishida H."/>
            <person name="Kondo S."/>
            <person name="Matsumoto T."/>
            <person name="Suzuki Y."/>
            <person name="Yoshikawa H."/>
            <person name="Taylor T.D."/>
            <person name="Sugiyama J."/>
        </authorList>
    </citation>
    <scope>NUCLEOTIDE SEQUENCE [LARGE SCALE GENOMIC DNA]</scope>
    <source>
        <strain evidence="5">CBS 9802 / IAM 14324 / JCM 22182 / KY 12970</strain>
    </source>
</reference>
<dbReference type="PANTHER" id="PTHR15954">
    <property type="entry name" value="VACUOLAR PROTEIN SORTING-ASSOCIATED PROTEIN 51 HOMOLOG"/>
    <property type="match status" value="1"/>
</dbReference>
<keyword evidence="2" id="KW-0445">Lipid transport</keyword>
<dbReference type="GO" id="GO:0015031">
    <property type="term" value="P:protein transport"/>
    <property type="evidence" value="ECO:0007669"/>
    <property type="project" value="UniProtKB-UniRule"/>
</dbReference>
<sequence>MAPPLPRTSSHRSTGSVASTPRAGTTSDQTTPRRRARNLLRDYYGLNAPTPSKEGDHLAVDSSAFDPRALYTHLLNSQTLPDLIKKENDLLVDIRELDAERQSLVYNHHHELIEASTLIQKMKTRAESLDSSLEQLGTAFEAIAQLTDSLSTAFPPAVVTGPSMRALDPIKHLQPIVDLPDRLRATNARAGLWGEWEPILREWQISGVQGVDEILEECRQIIKTRRQSVSAATT</sequence>
<gene>
    <name evidence="4" type="primary">Mo01475</name>
    <name evidence="4" type="ORF">E5Q_01475</name>
</gene>
<protein>
    <recommendedName>
        <fullName evidence="2">Vacuolar protein sorting-associated protein 51 homolog</fullName>
    </recommendedName>
</protein>
<keyword evidence="2" id="KW-0333">Golgi apparatus</keyword>
<dbReference type="EMBL" id="BABT02000047">
    <property type="protein sequence ID" value="GAA94821.1"/>
    <property type="molecule type" value="Genomic_DNA"/>
</dbReference>
<dbReference type="GO" id="GO:0005829">
    <property type="term" value="C:cytosol"/>
    <property type="evidence" value="ECO:0007669"/>
    <property type="project" value="GOC"/>
</dbReference>
<comment type="similarity">
    <text evidence="1 2">Belongs to the VPS51 family.</text>
</comment>
<keyword evidence="2" id="KW-0813">Transport</keyword>
<dbReference type="GO" id="GO:1990745">
    <property type="term" value="C:EARP complex"/>
    <property type="evidence" value="ECO:0007669"/>
    <property type="project" value="TreeGrafter"/>
</dbReference>
<dbReference type="RefSeq" id="XP_014565049.1">
    <property type="nucleotide sequence ID" value="XM_014709563.1"/>
</dbReference>
<evidence type="ECO:0000313" key="4">
    <source>
        <dbReference type="EMBL" id="GAA94821.1"/>
    </source>
</evidence>
<dbReference type="GO" id="GO:0000938">
    <property type="term" value="C:GARP complex"/>
    <property type="evidence" value="ECO:0007669"/>
    <property type="project" value="UniProtKB-UniRule"/>
</dbReference>
<dbReference type="GO" id="GO:0032456">
    <property type="term" value="P:endocytic recycling"/>
    <property type="evidence" value="ECO:0007669"/>
    <property type="project" value="TreeGrafter"/>
</dbReference>
<accession>G7DW15</accession>
<dbReference type="InterPro" id="IPR014812">
    <property type="entry name" value="Vps51"/>
</dbReference>
<dbReference type="GO" id="GO:0006869">
    <property type="term" value="P:lipid transport"/>
    <property type="evidence" value="ECO:0007669"/>
    <property type="project" value="UniProtKB-UniRule"/>
</dbReference>